<feature type="domain" description="Fibronectin type III-like" evidence="12">
    <location>
        <begin position="101"/>
        <end position="167"/>
    </location>
</feature>
<protein>
    <recommendedName>
        <fullName evidence="4">beta-glucosidase</fullName>
        <ecNumber evidence="4">3.2.1.21</ecNumber>
    </recommendedName>
</protein>
<dbReference type="GO" id="GO:0008422">
    <property type="term" value="F:beta-glucosidase activity"/>
    <property type="evidence" value="ECO:0007669"/>
    <property type="project" value="UniProtKB-EC"/>
</dbReference>
<keyword evidence="6" id="KW-0732">Signal</keyword>
<evidence type="ECO:0000256" key="11">
    <source>
        <dbReference type="ARBA" id="ARBA00023326"/>
    </source>
</evidence>
<dbReference type="Pfam" id="PF14310">
    <property type="entry name" value="Fn3-like"/>
    <property type="match status" value="1"/>
</dbReference>
<reference evidence="13" key="1">
    <citation type="submission" date="2019-04" db="EMBL/GenBank/DDBJ databases">
        <title>Friends and foes A comparative genomics studyof 23 Aspergillus species from section Flavi.</title>
        <authorList>
            <consortium name="DOE Joint Genome Institute"/>
            <person name="Kjaerbolling I."/>
            <person name="Vesth T."/>
            <person name="Frisvad J.C."/>
            <person name="Nybo J.L."/>
            <person name="Theobald S."/>
            <person name="Kildgaard S."/>
            <person name="Isbrandt T."/>
            <person name="Kuo A."/>
            <person name="Sato A."/>
            <person name="Lyhne E.K."/>
            <person name="Kogle M.E."/>
            <person name="Wiebenga A."/>
            <person name="Kun R.S."/>
            <person name="Lubbers R.J."/>
            <person name="Makela M.R."/>
            <person name="Barry K."/>
            <person name="Chovatia M."/>
            <person name="Clum A."/>
            <person name="Daum C."/>
            <person name="Haridas S."/>
            <person name="He G."/>
            <person name="LaButti K."/>
            <person name="Lipzen A."/>
            <person name="Mondo S."/>
            <person name="Riley R."/>
            <person name="Salamov A."/>
            <person name="Simmons B.A."/>
            <person name="Magnuson J.K."/>
            <person name="Henrissat B."/>
            <person name="Mortensen U.H."/>
            <person name="Larsen T.O."/>
            <person name="Devries R.P."/>
            <person name="Grigoriev I.V."/>
            <person name="Machida M."/>
            <person name="Baker S.E."/>
            <person name="Andersen M.R."/>
        </authorList>
    </citation>
    <scope>NUCLEOTIDE SEQUENCE [LARGE SCALE GENOMIC DNA]</scope>
    <source>
        <strain evidence="13">IBT 14317</strain>
    </source>
</reference>
<keyword evidence="7" id="KW-0378">Hydrolase</keyword>
<proteinExistence type="inferred from homology"/>
<evidence type="ECO:0000313" key="13">
    <source>
        <dbReference type="EMBL" id="KAE8391652.1"/>
    </source>
</evidence>
<evidence type="ECO:0000259" key="12">
    <source>
        <dbReference type="SMART" id="SM01217"/>
    </source>
</evidence>
<evidence type="ECO:0000256" key="1">
    <source>
        <dbReference type="ARBA" id="ARBA00000448"/>
    </source>
</evidence>
<dbReference type="InterPro" id="IPR026891">
    <property type="entry name" value="Fn3-like"/>
</dbReference>
<accession>A0A5N7CBX8</accession>
<dbReference type="Gene3D" id="3.40.50.1700">
    <property type="entry name" value="Glycoside hydrolase family 3 C-terminal domain"/>
    <property type="match status" value="1"/>
</dbReference>
<dbReference type="InterPro" id="IPR050288">
    <property type="entry name" value="Cellulose_deg_GH3"/>
</dbReference>
<comment type="catalytic activity">
    <reaction evidence="1">
        <text>Hydrolysis of terminal, non-reducing beta-D-glucosyl residues with release of beta-D-glucose.</text>
        <dbReference type="EC" id="3.2.1.21"/>
    </reaction>
</comment>
<dbReference type="OrthoDB" id="4359105at2759"/>
<dbReference type="SMART" id="SM01217">
    <property type="entry name" value="Fn3_like"/>
    <property type="match status" value="1"/>
</dbReference>
<name>A0A5N7CBX8_PETAA</name>
<evidence type="ECO:0000256" key="8">
    <source>
        <dbReference type="ARBA" id="ARBA00023001"/>
    </source>
</evidence>
<dbReference type="InterPro" id="IPR036881">
    <property type="entry name" value="Glyco_hydro_3_C_sf"/>
</dbReference>
<dbReference type="SUPFAM" id="SSF52279">
    <property type="entry name" value="Beta-D-glucan exohydrolase, C-terminal domain"/>
    <property type="match status" value="1"/>
</dbReference>
<evidence type="ECO:0000256" key="3">
    <source>
        <dbReference type="ARBA" id="ARBA00005336"/>
    </source>
</evidence>
<evidence type="ECO:0000256" key="9">
    <source>
        <dbReference type="ARBA" id="ARBA00023277"/>
    </source>
</evidence>
<evidence type="ECO:0000256" key="4">
    <source>
        <dbReference type="ARBA" id="ARBA00012744"/>
    </source>
</evidence>
<organism evidence="13">
    <name type="scientific">Petromyces alliaceus</name>
    <name type="common">Aspergillus alliaceus</name>
    <dbReference type="NCBI Taxonomy" id="209559"/>
    <lineage>
        <taxon>Eukaryota</taxon>
        <taxon>Fungi</taxon>
        <taxon>Dikarya</taxon>
        <taxon>Ascomycota</taxon>
        <taxon>Pezizomycotina</taxon>
        <taxon>Eurotiomycetes</taxon>
        <taxon>Eurotiomycetidae</taxon>
        <taxon>Eurotiales</taxon>
        <taxon>Aspergillaceae</taxon>
        <taxon>Aspergillus</taxon>
        <taxon>Aspergillus subgen. Circumdati</taxon>
    </lineage>
</organism>
<keyword evidence="10" id="KW-0326">Glycosidase</keyword>
<keyword evidence="5" id="KW-0964">Secreted</keyword>
<evidence type="ECO:0000256" key="5">
    <source>
        <dbReference type="ARBA" id="ARBA00022525"/>
    </source>
</evidence>
<dbReference type="GO" id="GO:0030245">
    <property type="term" value="P:cellulose catabolic process"/>
    <property type="evidence" value="ECO:0007669"/>
    <property type="project" value="UniProtKB-KW"/>
</dbReference>
<sequence length="178" mass="19835">MPESDLWTGGSTTRILNLTEGSYIDYRRFDALNIEPRFEFGFGLTYTTSNYSDLGISHTDADCSYYPPPGEIMEGGLESLWDVVAVVTARVSNAGEVTASEVPQLYMGIPGAPAEQLRGFTKILLEPDETKSVHFPLTRHDLSQWDTELQSCYLQRGEYKVYVGSSSRDIRLTGTLAF</sequence>
<gene>
    <name evidence="13" type="ORF">BDV23DRAFT_182240</name>
</gene>
<comment type="similarity">
    <text evidence="3">Belongs to the glycosyl hydrolase 3 family.</text>
</comment>
<dbReference type="Proteomes" id="UP000326877">
    <property type="component" value="Unassembled WGS sequence"/>
</dbReference>
<dbReference type="PANTHER" id="PTHR42715:SF5">
    <property type="entry name" value="BETA-GLUCOSIDASE M-RELATED"/>
    <property type="match status" value="1"/>
</dbReference>
<keyword evidence="8" id="KW-0136">Cellulose degradation</keyword>
<evidence type="ECO:0000256" key="10">
    <source>
        <dbReference type="ARBA" id="ARBA00023295"/>
    </source>
</evidence>
<comment type="subcellular location">
    <subcellularLocation>
        <location evidence="2">Secreted</location>
    </subcellularLocation>
</comment>
<dbReference type="PANTHER" id="PTHR42715">
    <property type="entry name" value="BETA-GLUCOSIDASE"/>
    <property type="match status" value="1"/>
</dbReference>
<evidence type="ECO:0000256" key="2">
    <source>
        <dbReference type="ARBA" id="ARBA00004613"/>
    </source>
</evidence>
<evidence type="ECO:0000256" key="7">
    <source>
        <dbReference type="ARBA" id="ARBA00022801"/>
    </source>
</evidence>
<dbReference type="GO" id="GO:0005576">
    <property type="term" value="C:extracellular region"/>
    <property type="evidence" value="ECO:0007669"/>
    <property type="project" value="UniProtKB-SubCell"/>
</dbReference>
<keyword evidence="9" id="KW-0119">Carbohydrate metabolism</keyword>
<evidence type="ECO:0000256" key="6">
    <source>
        <dbReference type="ARBA" id="ARBA00022729"/>
    </source>
</evidence>
<dbReference type="EC" id="3.2.1.21" evidence="4"/>
<dbReference type="AlphaFoldDB" id="A0A5N7CBX8"/>
<keyword evidence="11" id="KW-0624">Polysaccharide degradation</keyword>
<dbReference type="EMBL" id="ML735243">
    <property type="protein sequence ID" value="KAE8391652.1"/>
    <property type="molecule type" value="Genomic_DNA"/>
</dbReference>
<dbReference type="Gene3D" id="2.60.40.10">
    <property type="entry name" value="Immunoglobulins"/>
    <property type="match status" value="1"/>
</dbReference>
<dbReference type="InterPro" id="IPR013783">
    <property type="entry name" value="Ig-like_fold"/>
</dbReference>